<dbReference type="RefSeq" id="WP_099307464.1">
    <property type="nucleotide sequence ID" value="NZ_PDVP01000011.1"/>
</dbReference>
<dbReference type="PANTHER" id="PTHR33376">
    <property type="match status" value="1"/>
</dbReference>
<comment type="caution">
    <text evidence="5">The sequence shown here is derived from an EMBL/GenBank/DDBJ whole genome shotgun (WGS) entry which is preliminary data.</text>
</comment>
<feature type="signal peptide" evidence="4">
    <location>
        <begin position="1"/>
        <end position="24"/>
    </location>
</feature>
<dbReference type="GO" id="GO:0055085">
    <property type="term" value="P:transmembrane transport"/>
    <property type="evidence" value="ECO:0007669"/>
    <property type="project" value="InterPro"/>
</dbReference>
<dbReference type="AlphaFoldDB" id="A0A2G1QK51"/>
<dbReference type="Gene3D" id="3.40.190.170">
    <property type="entry name" value="Bacterial extracellular solute-binding protein, family 7"/>
    <property type="match status" value="1"/>
</dbReference>
<accession>A0A2G1QK51</accession>
<feature type="chain" id="PRO_5013746714" evidence="4">
    <location>
        <begin position="25"/>
        <end position="371"/>
    </location>
</feature>
<dbReference type="NCBIfam" id="NF037995">
    <property type="entry name" value="TRAP_S1"/>
    <property type="match status" value="1"/>
</dbReference>
<evidence type="ECO:0000313" key="6">
    <source>
        <dbReference type="Proteomes" id="UP000221168"/>
    </source>
</evidence>
<evidence type="ECO:0000256" key="4">
    <source>
        <dbReference type="SAM" id="SignalP"/>
    </source>
</evidence>
<name>A0A2G1QK51_9HYPH</name>
<dbReference type="EMBL" id="PDVP01000011">
    <property type="protein sequence ID" value="PHP65913.1"/>
    <property type="molecule type" value="Genomic_DNA"/>
</dbReference>
<gene>
    <name evidence="5" type="ORF">CSC94_16465</name>
</gene>
<dbReference type="InterPro" id="IPR038404">
    <property type="entry name" value="TRAP_DctP_sf"/>
</dbReference>
<reference evidence="5 6" key="1">
    <citation type="submission" date="2017-10" db="EMBL/GenBank/DDBJ databases">
        <title>Sedimentibacterium mangrovi gen. nov., sp. nov., a novel member of family Phyllobacteriacea isolated from mangrove sediment.</title>
        <authorList>
            <person name="Liao H."/>
            <person name="Tian Y."/>
        </authorList>
    </citation>
    <scope>NUCLEOTIDE SEQUENCE [LARGE SCALE GENOMIC DNA]</scope>
    <source>
        <strain evidence="5 6">X9-2-2</strain>
    </source>
</reference>
<evidence type="ECO:0000256" key="2">
    <source>
        <dbReference type="ARBA" id="ARBA00022448"/>
    </source>
</evidence>
<dbReference type="Proteomes" id="UP000221168">
    <property type="component" value="Unassembled WGS sequence"/>
</dbReference>
<proteinExistence type="inferred from homology"/>
<comment type="similarity">
    <text evidence="1">Belongs to the bacterial solute-binding protein 7 family.</text>
</comment>
<keyword evidence="2" id="KW-0813">Transport</keyword>
<keyword evidence="6" id="KW-1185">Reference proteome</keyword>
<organism evidence="5 6">
    <name type="scientific">Zhengella mangrovi</name>
    <dbReference type="NCBI Taxonomy" id="1982044"/>
    <lineage>
        <taxon>Bacteria</taxon>
        <taxon>Pseudomonadati</taxon>
        <taxon>Pseudomonadota</taxon>
        <taxon>Alphaproteobacteria</taxon>
        <taxon>Hyphomicrobiales</taxon>
        <taxon>Notoacmeibacteraceae</taxon>
        <taxon>Zhengella</taxon>
    </lineage>
</organism>
<evidence type="ECO:0000256" key="1">
    <source>
        <dbReference type="ARBA" id="ARBA00009023"/>
    </source>
</evidence>
<dbReference type="CDD" id="cd13666">
    <property type="entry name" value="PBP2_TRAP_DctP_like_1"/>
    <property type="match status" value="1"/>
</dbReference>
<dbReference type="PANTHER" id="PTHR33376:SF7">
    <property type="entry name" value="C4-DICARBOXYLATE-BINDING PROTEIN DCTB"/>
    <property type="match status" value="1"/>
</dbReference>
<evidence type="ECO:0000256" key="3">
    <source>
        <dbReference type="ARBA" id="ARBA00022729"/>
    </source>
</evidence>
<dbReference type="InterPro" id="IPR018389">
    <property type="entry name" value="DctP_fam"/>
</dbReference>
<dbReference type="Pfam" id="PF03480">
    <property type="entry name" value="DctP"/>
    <property type="match status" value="1"/>
</dbReference>
<keyword evidence="3 4" id="KW-0732">Signal</keyword>
<protein>
    <submittedName>
        <fullName evidence="5">C4-dicarboxylate ABC transporter substrate-binding protein</fullName>
    </submittedName>
</protein>
<evidence type="ECO:0000313" key="5">
    <source>
        <dbReference type="EMBL" id="PHP65913.1"/>
    </source>
</evidence>
<dbReference type="OrthoDB" id="6073716at2"/>
<sequence>MRKSVLGMLAGAAVAVMATSAANAETMRTTSAFGPSHVQATKVYPKLFEKLKEFTGGRWEGVDTPSGLLSPGEMNAGLRDGVSDMGPVILPYFAADYPESGLVAELSVVGRDNRAIAGAVTEYIVNCAECQAEFKKFGQVYLGADATTLYALLSTKPIRTLDDMKGLRIRTAGAVFTRLVEALGGTPAQMPSNELFEGLSQGVIDATYSSIPDLKNARLYDVVKYVTEINQGVFNAAATNNASRMLWERMGPEDRNALAHAAQYGQALGIEGWREAEAEARAEGAKKGIEFITPDDAMLKAANAFTEQHLASVVGTLEQRGVTDAGAKVAKYIALVEKWEGLVKDVRTTDDYAELRYREIWSKIDFSKYGE</sequence>